<gene>
    <name evidence="2" type="ORF">TPA0910_40580</name>
</gene>
<dbReference type="InterPro" id="IPR011059">
    <property type="entry name" value="Metal-dep_hydrolase_composite"/>
</dbReference>
<dbReference type="SUPFAM" id="SSF51556">
    <property type="entry name" value="Metallo-dependent hydrolases"/>
    <property type="match status" value="1"/>
</dbReference>
<dbReference type="SUPFAM" id="SSF51338">
    <property type="entry name" value="Composite domain of metallo-dependent hydrolases"/>
    <property type="match status" value="1"/>
</dbReference>
<keyword evidence="3" id="KW-1185">Reference proteome</keyword>
<comment type="caution">
    <text evidence="2">The sequence shown here is derived from an EMBL/GenBank/DDBJ whole genome shotgun (WGS) entry which is preliminary data.</text>
</comment>
<dbReference type="PANTHER" id="PTHR43135">
    <property type="entry name" value="ALPHA-D-RIBOSE 1-METHYLPHOSPHONATE 5-TRIPHOSPHATE DIPHOSPHATASE"/>
    <property type="match status" value="1"/>
</dbReference>
<protein>
    <recommendedName>
        <fullName evidence="1">Amidohydrolase-related domain-containing protein</fullName>
    </recommendedName>
</protein>
<reference evidence="2" key="1">
    <citation type="submission" date="2024-05" db="EMBL/GenBank/DDBJ databases">
        <title>Whole genome shotgun sequence of Streptomyces hygroscopicus NBRC 113678.</title>
        <authorList>
            <person name="Komaki H."/>
            <person name="Tamura T."/>
        </authorList>
    </citation>
    <scope>NUCLEOTIDE SEQUENCE</scope>
    <source>
        <strain evidence="2">N11-34</strain>
    </source>
</reference>
<feature type="domain" description="Amidohydrolase-related" evidence="1">
    <location>
        <begin position="63"/>
        <end position="397"/>
    </location>
</feature>
<dbReference type="InterPro" id="IPR006680">
    <property type="entry name" value="Amidohydro-rel"/>
</dbReference>
<dbReference type="RefSeq" id="WP_159066223.1">
    <property type="nucleotide sequence ID" value="NZ_BNEK01000003.1"/>
</dbReference>
<dbReference type="InterPro" id="IPR032466">
    <property type="entry name" value="Metal_Hydrolase"/>
</dbReference>
<dbReference type="EMBL" id="BNEK01000003">
    <property type="protein sequence ID" value="GHJ29625.1"/>
    <property type="molecule type" value="Genomic_DNA"/>
</dbReference>
<sequence length="402" mass="41937">MTASTMAPSTLVTTEKVITSFDPPSTIADAAIGVRDGLIDWVGPKDAAPVDRYEQIVRLPGTALPGLVDAHVHLSFDPDVADPISDALDSVRARVTQTIESNGRRFLERGVTTVRDLGSMRGVVLEAGRGLGKGRWLGPRIVAADQPITRPQGHAWRIGIQSDSVTSAQAAVRDLFDRGAGVVKIMVTGGRMTVGTDPLTVEFPSQLIAAVVDAAHDVGLSVAAHCLSVAGIRAALSAQVDSIEHGTFIGPNGLGCDEETVERLAQEIAQSGTYLCPTINADYPGRHPIPFEQRLRWVNILHRAGVKVIVGNDTGIPGLPPDLYPGALRALESAGMNSAQVLHSATALASQALGLGRDSGTLAPGLAADLIVVEGDPLADLRVLSVPALVMVGGRTVAGSRT</sequence>
<dbReference type="Proteomes" id="UP001054854">
    <property type="component" value="Unassembled WGS sequence"/>
</dbReference>
<evidence type="ECO:0000313" key="2">
    <source>
        <dbReference type="EMBL" id="GHJ29625.1"/>
    </source>
</evidence>
<name>A0ABQ3U1Y3_STRHY</name>
<organism evidence="2 3">
    <name type="scientific">Streptomyces hygroscopicus</name>
    <dbReference type="NCBI Taxonomy" id="1912"/>
    <lineage>
        <taxon>Bacteria</taxon>
        <taxon>Bacillati</taxon>
        <taxon>Actinomycetota</taxon>
        <taxon>Actinomycetes</taxon>
        <taxon>Kitasatosporales</taxon>
        <taxon>Streptomycetaceae</taxon>
        <taxon>Streptomyces</taxon>
        <taxon>Streptomyces violaceusniger group</taxon>
    </lineage>
</organism>
<dbReference type="Gene3D" id="3.20.20.140">
    <property type="entry name" value="Metal-dependent hydrolases"/>
    <property type="match status" value="1"/>
</dbReference>
<proteinExistence type="predicted"/>
<dbReference type="InterPro" id="IPR051781">
    <property type="entry name" value="Metallo-dep_Hydrolase"/>
</dbReference>
<evidence type="ECO:0000259" key="1">
    <source>
        <dbReference type="Pfam" id="PF01979"/>
    </source>
</evidence>
<dbReference type="InterPro" id="IPR057744">
    <property type="entry name" value="OTAase-like"/>
</dbReference>
<evidence type="ECO:0000313" key="3">
    <source>
        <dbReference type="Proteomes" id="UP001054854"/>
    </source>
</evidence>
<dbReference type="PANTHER" id="PTHR43135:SF3">
    <property type="entry name" value="ALPHA-D-RIBOSE 1-METHYLPHOSPHONATE 5-TRIPHOSPHATE DIPHOSPHATASE"/>
    <property type="match status" value="1"/>
</dbReference>
<dbReference type="Pfam" id="PF01979">
    <property type="entry name" value="Amidohydro_1"/>
    <property type="match status" value="1"/>
</dbReference>
<dbReference type="Gene3D" id="2.30.40.10">
    <property type="entry name" value="Urease, subunit C, domain 1"/>
    <property type="match status" value="1"/>
</dbReference>
<dbReference type="CDD" id="cd01299">
    <property type="entry name" value="Met_dep_hydrolase_A"/>
    <property type="match status" value="1"/>
</dbReference>
<accession>A0ABQ3U1Y3</accession>